<keyword evidence="1" id="KW-0059">Arsenical resistance</keyword>
<dbReference type="HOGENOM" id="CLU_071415_3_3_14"/>
<dbReference type="EMBL" id="FO681348">
    <property type="protein sequence ID" value="CCV65467.1"/>
    <property type="molecule type" value="Genomic_DNA"/>
</dbReference>
<dbReference type="KEGG" id="abra:BN85304460"/>
<name>U4KMP5_9MOLU</name>
<dbReference type="RefSeq" id="WP_030004326.1">
    <property type="nucleotide sequence ID" value="NC_022549.1"/>
</dbReference>
<proteinExistence type="predicted"/>
<dbReference type="STRING" id="61635.BN85304460"/>
<gene>
    <name evidence="3" type="ORF">BN85304460</name>
</gene>
<feature type="domain" description="Phosphotyrosine protein phosphatase I" evidence="2">
    <location>
        <begin position="2"/>
        <end position="126"/>
    </location>
</feature>
<organism evidence="3 4">
    <name type="scientific">Acholeplasma brassicae</name>
    <dbReference type="NCBI Taxonomy" id="61635"/>
    <lineage>
        <taxon>Bacteria</taxon>
        <taxon>Bacillati</taxon>
        <taxon>Mycoplasmatota</taxon>
        <taxon>Mollicutes</taxon>
        <taxon>Acholeplasmatales</taxon>
        <taxon>Acholeplasmataceae</taxon>
        <taxon>Acholeplasma</taxon>
    </lineage>
</organism>
<dbReference type="AlphaFoldDB" id="U4KMP5"/>
<dbReference type="SUPFAM" id="SSF52788">
    <property type="entry name" value="Phosphotyrosine protein phosphatases I"/>
    <property type="match status" value="1"/>
</dbReference>
<dbReference type="PANTHER" id="PTHR43428">
    <property type="entry name" value="ARSENATE REDUCTASE"/>
    <property type="match status" value="1"/>
</dbReference>
<dbReference type="InterPro" id="IPR023485">
    <property type="entry name" value="Ptyr_pPase"/>
</dbReference>
<dbReference type="GO" id="GO:0046685">
    <property type="term" value="P:response to arsenic-containing substance"/>
    <property type="evidence" value="ECO:0007669"/>
    <property type="project" value="UniProtKB-KW"/>
</dbReference>
<dbReference type="Proteomes" id="UP000032737">
    <property type="component" value="Chromosome"/>
</dbReference>
<dbReference type="Gene3D" id="3.40.50.2300">
    <property type="match status" value="1"/>
</dbReference>
<reference evidence="3 4" key="1">
    <citation type="journal article" date="2013" name="J. Mol. Microbiol. Biotechnol.">
        <title>Analysis of the Complete Genomes of Acholeplasma brassicae , A. palmae and A. laidlawii and Their Comparison to the Obligate Parasites from ' Candidatus Phytoplasma'.</title>
        <authorList>
            <person name="Kube M."/>
            <person name="Siewert C."/>
            <person name="Migdoll A.M."/>
            <person name="Duduk B."/>
            <person name="Holz S."/>
            <person name="Rabus R."/>
            <person name="Seemuller E."/>
            <person name="Mitrovic J."/>
            <person name="Muller I."/>
            <person name="Buttner C."/>
            <person name="Reinhardt R."/>
        </authorList>
    </citation>
    <scope>NUCLEOTIDE SEQUENCE [LARGE SCALE GENOMIC DNA]</scope>
    <source>
        <strain evidence="4">0502</strain>
    </source>
</reference>
<accession>U4KMP5</accession>
<dbReference type="CDD" id="cd16345">
    <property type="entry name" value="LMWP_ArsC"/>
    <property type="match status" value="1"/>
</dbReference>
<evidence type="ECO:0000313" key="3">
    <source>
        <dbReference type="EMBL" id="CCV65467.1"/>
    </source>
</evidence>
<dbReference type="PANTHER" id="PTHR43428:SF1">
    <property type="entry name" value="ARSENATE REDUCTASE"/>
    <property type="match status" value="1"/>
</dbReference>
<evidence type="ECO:0000259" key="2">
    <source>
        <dbReference type="SMART" id="SM00226"/>
    </source>
</evidence>
<keyword evidence="4" id="KW-1185">Reference proteome</keyword>
<evidence type="ECO:0000313" key="4">
    <source>
        <dbReference type="Proteomes" id="UP000032737"/>
    </source>
</evidence>
<evidence type="ECO:0000256" key="1">
    <source>
        <dbReference type="ARBA" id="ARBA00022849"/>
    </source>
</evidence>
<dbReference type="SMART" id="SM00226">
    <property type="entry name" value="LMWPc"/>
    <property type="match status" value="1"/>
</dbReference>
<dbReference type="Pfam" id="PF01451">
    <property type="entry name" value="LMWPc"/>
    <property type="match status" value="1"/>
</dbReference>
<sequence>MIKVAFVCVHNSCRSIMAEGFLRHLGNDVAISMSAGTETYDKPKPMAIEVMTDLGIDMSFSSSKLIDTLPEDLDVLITMGCGVECPAVSARYREDWGLTDPSGGPKEDFIETRNLIEVKVKELIKRIQDGAFN</sequence>
<protein>
    <recommendedName>
        <fullName evidence="2">Phosphotyrosine protein phosphatase I domain-containing protein</fullName>
    </recommendedName>
</protein>
<dbReference type="InterPro" id="IPR036196">
    <property type="entry name" value="Ptyr_pPase_sf"/>
</dbReference>